<evidence type="ECO:0000313" key="1">
    <source>
        <dbReference type="EMBL" id="DAF91923.1"/>
    </source>
</evidence>
<proteinExistence type="predicted"/>
<organism evidence="1">
    <name type="scientific">Podoviridae sp. ctZkC8</name>
    <dbReference type="NCBI Taxonomy" id="2825259"/>
    <lineage>
        <taxon>Viruses</taxon>
        <taxon>Duplodnaviria</taxon>
        <taxon>Heunggongvirae</taxon>
        <taxon>Uroviricota</taxon>
        <taxon>Caudoviricetes</taxon>
    </lineage>
</organism>
<accession>A0A8S5UBW5</accession>
<protein>
    <submittedName>
        <fullName evidence="1">Uncharacterized protein</fullName>
    </submittedName>
</protein>
<name>A0A8S5UBW5_9CAUD</name>
<sequence>MNTYTFTTGNNSNNNIKKFFTFSFLKKNKPTDYSEVLDDLILDNLMETNSYLKDYKTKMEDAKIFKASTASLKGNEFAEAALFLANYSKKKTFPFTFGKVYKLAGIPVIFYDDEIQIDRDIYTYDEFENLEFLNTLSAPKKKIIIDIYTNSHNINIEINK</sequence>
<reference evidence="1" key="1">
    <citation type="journal article" date="2021" name="Proc. Natl. Acad. Sci. U.S.A.">
        <title>A Catalog of Tens of Thousands of Viruses from Human Metagenomes Reveals Hidden Associations with Chronic Diseases.</title>
        <authorList>
            <person name="Tisza M.J."/>
            <person name="Buck C.B."/>
        </authorList>
    </citation>
    <scope>NUCLEOTIDE SEQUENCE</scope>
    <source>
        <strain evidence="1">CtZkC8</strain>
    </source>
</reference>
<dbReference type="EMBL" id="BK016062">
    <property type="protein sequence ID" value="DAF91923.1"/>
    <property type="molecule type" value="Genomic_DNA"/>
</dbReference>